<evidence type="ECO:0000313" key="2">
    <source>
        <dbReference type="EMBL" id="ADV67708.1"/>
    </source>
</evidence>
<dbReference type="eggNOG" id="COG3871">
    <property type="taxonomic scope" value="Bacteria"/>
</dbReference>
<protein>
    <submittedName>
        <fullName evidence="2">Pyridoxamine 5'-phosphate oxidase-related FMN-binding protein</fullName>
    </submittedName>
</protein>
<proteinExistence type="predicted"/>
<dbReference type="PANTHER" id="PTHR34818">
    <property type="entry name" value="PROTEIN BLI-3"/>
    <property type="match status" value="1"/>
</dbReference>
<dbReference type="AlphaFoldDB" id="E8U9G9"/>
<dbReference type="Proteomes" id="UP000008635">
    <property type="component" value="Chromosome"/>
</dbReference>
<keyword evidence="3" id="KW-1185">Reference proteome</keyword>
<reference evidence="3" key="2">
    <citation type="submission" date="2011-01" db="EMBL/GenBank/DDBJ databases">
        <title>The complete genome of Deinococcus maricopensis DSM 21211.</title>
        <authorList>
            <consortium name="US DOE Joint Genome Institute (JGI-PGF)"/>
            <person name="Lucas S."/>
            <person name="Copeland A."/>
            <person name="Lapidus A."/>
            <person name="Goodwin L."/>
            <person name="Pitluck S."/>
            <person name="Kyrpides N."/>
            <person name="Mavromatis K."/>
            <person name="Pagani I."/>
            <person name="Ivanova N."/>
            <person name="Ovchinnikova G."/>
            <person name="Zeytun A."/>
            <person name="Detter J.C."/>
            <person name="Han C."/>
            <person name="Land M."/>
            <person name="Hauser L."/>
            <person name="Markowitz V."/>
            <person name="Cheng J.-F."/>
            <person name="Hugenholtz P."/>
            <person name="Woyke T."/>
            <person name="Wu D."/>
            <person name="Pukall R."/>
            <person name="Gehrich-Schroeter G."/>
            <person name="Brambilla E."/>
            <person name="Klenk H.-P."/>
            <person name="Eisen J.A."/>
        </authorList>
    </citation>
    <scope>NUCLEOTIDE SEQUENCE [LARGE SCALE GENOMIC DNA]</scope>
    <source>
        <strain evidence="3">DSM 21211 / LMG 22137 / NRRL B-23946 / LB-34</strain>
    </source>
</reference>
<dbReference type="PANTHER" id="PTHR34818:SF1">
    <property type="entry name" value="PROTEIN BLI-3"/>
    <property type="match status" value="1"/>
</dbReference>
<dbReference type="InterPro" id="IPR052917">
    <property type="entry name" value="Stress-Dev_Protein"/>
</dbReference>
<dbReference type="KEGG" id="dmr:Deima_2065"/>
<evidence type="ECO:0000313" key="3">
    <source>
        <dbReference type="Proteomes" id="UP000008635"/>
    </source>
</evidence>
<dbReference type="RefSeq" id="WP_013557213.1">
    <property type="nucleotide sequence ID" value="NC_014958.1"/>
</dbReference>
<sequence>MHPPLRQRSLDVLLRAYQWRVRRQRNLTPTRALQVTRQLLRTQRYGFLVTTGTDAPNARLIEHVAEEDLTVWIGAHPSSRKAREVQAHPRATFALMDDRTQANIVLHGTVTRVHDDARRQRYWRPHHRLFFSGPLGADFALLRFTPDRLELMSFGRFIVPEPFGLKPVVLVRHGDDWQPA</sequence>
<accession>E8U9G9</accession>
<reference evidence="2 3" key="1">
    <citation type="journal article" date="2011" name="Stand. Genomic Sci.">
        <title>Complete genome sequence of Deinococcus maricopensis type strain (LB-34).</title>
        <authorList>
            <person name="Pukall R."/>
            <person name="Zeytun A."/>
            <person name="Lucas S."/>
            <person name="Lapidus A."/>
            <person name="Hammon N."/>
            <person name="Deshpande S."/>
            <person name="Nolan M."/>
            <person name="Cheng J.F."/>
            <person name="Pitluck S."/>
            <person name="Liolios K."/>
            <person name="Pagani I."/>
            <person name="Mikhailova N."/>
            <person name="Ivanova N."/>
            <person name="Mavromatis K."/>
            <person name="Pati A."/>
            <person name="Tapia R."/>
            <person name="Han C."/>
            <person name="Goodwin L."/>
            <person name="Chen A."/>
            <person name="Palaniappan K."/>
            <person name="Land M."/>
            <person name="Hauser L."/>
            <person name="Chang Y.J."/>
            <person name="Jeffries C.D."/>
            <person name="Brambilla E.M."/>
            <person name="Rohde M."/>
            <person name="Goker M."/>
            <person name="Detter J.C."/>
            <person name="Woyke T."/>
            <person name="Bristow J."/>
            <person name="Eisen J.A."/>
            <person name="Markowitz V."/>
            <person name="Hugenholtz P."/>
            <person name="Kyrpides N.C."/>
            <person name="Klenk H.P."/>
        </authorList>
    </citation>
    <scope>NUCLEOTIDE SEQUENCE [LARGE SCALE GENOMIC DNA]</scope>
    <source>
        <strain evidence="3">DSM 21211 / LMG 22137 / NRRL B-23946 / LB-34</strain>
    </source>
</reference>
<dbReference type="InterPro" id="IPR012349">
    <property type="entry name" value="Split_barrel_FMN-bd"/>
</dbReference>
<dbReference type="HOGENOM" id="CLU_091428_3_0_0"/>
<feature type="domain" description="Pyridoxamine 5'-phosphate oxidase N-terminal" evidence="1">
    <location>
        <begin position="36"/>
        <end position="151"/>
    </location>
</feature>
<dbReference type="Pfam" id="PF01243">
    <property type="entry name" value="PNPOx_N"/>
    <property type="match status" value="1"/>
</dbReference>
<name>E8U9G9_DEIML</name>
<gene>
    <name evidence="2" type="ordered locus">Deima_2065</name>
</gene>
<dbReference type="STRING" id="709986.Deima_2065"/>
<dbReference type="Gene3D" id="2.30.110.10">
    <property type="entry name" value="Electron Transport, Fmn-binding Protein, Chain A"/>
    <property type="match status" value="1"/>
</dbReference>
<evidence type="ECO:0000259" key="1">
    <source>
        <dbReference type="Pfam" id="PF01243"/>
    </source>
</evidence>
<organism evidence="2 3">
    <name type="scientific">Deinococcus maricopensis (strain DSM 21211 / LMG 22137 / NRRL B-23946 / LB-34)</name>
    <dbReference type="NCBI Taxonomy" id="709986"/>
    <lineage>
        <taxon>Bacteria</taxon>
        <taxon>Thermotogati</taxon>
        <taxon>Deinococcota</taxon>
        <taxon>Deinococci</taxon>
        <taxon>Deinococcales</taxon>
        <taxon>Deinococcaceae</taxon>
        <taxon>Deinococcus</taxon>
    </lineage>
</organism>
<dbReference type="EMBL" id="CP002454">
    <property type="protein sequence ID" value="ADV67708.1"/>
    <property type="molecule type" value="Genomic_DNA"/>
</dbReference>
<dbReference type="InterPro" id="IPR011576">
    <property type="entry name" value="Pyridox_Oxase_N"/>
</dbReference>
<dbReference type="SUPFAM" id="SSF50475">
    <property type="entry name" value="FMN-binding split barrel"/>
    <property type="match status" value="1"/>
</dbReference>